<comment type="caution">
    <text evidence="3">The sequence shown here is derived from an EMBL/GenBank/DDBJ whole genome shotgun (WGS) entry which is preliminary data.</text>
</comment>
<proteinExistence type="predicted"/>
<dbReference type="InterPro" id="IPR046539">
    <property type="entry name" value="DUF6604"/>
</dbReference>
<dbReference type="OrthoDB" id="5238236at2759"/>
<name>A0A545UMN0_9HYPO</name>
<evidence type="ECO:0000259" key="2">
    <source>
        <dbReference type="Pfam" id="PF20253"/>
    </source>
</evidence>
<reference evidence="3 4" key="1">
    <citation type="journal article" date="2019" name="Appl. Microbiol. Biotechnol.">
        <title>Genome sequence of Isaria javanica and comparative genome analysis insights into family S53 peptidase evolution in fungal entomopathogens.</title>
        <authorList>
            <person name="Lin R."/>
            <person name="Zhang X."/>
            <person name="Xin B."/>
            <person name="Zou M."/>
            <person name="Gao Y."/>
            <person name="Qin F."/>
            <person name="Hu Q."/>
            <person name="Xie B."/>
            <person name="Cheng X."/>
        </authorList>
    </citation>
    <scope>NUCLEOTIDE SEQUENCE [LARGE SCALE GENOMIC DNA]</scope>
    <source>
        <strain evidence="3 4">IJ1G</strain>
    </source>
</reference>
<evidence type="ECO:0000256" key="1">
    <source>
        <dbReference type="SAM" id="MobiDB-lite"/>
    </source>
</evidence>
<dbReference type="EMBL" id="SPUK01000024">
    <property type="protein sequence ID" value="TQV90717.1"/>
    <property type="molecule type" value="Genomic_DNA"/>
</dbReference>
<sequence>MLPDVLYSAYLGYKRDTDSIASWLAATAKTAGFDTEELSTPPSQAKISGGRPKGKARKEAKQDPSRPTAVPPTKHVIRIRDFTVLAHFIREKAIHVPLSFQATLDRAIVARAGFGAKLKEHGSVVDPNIDTKHESFVDVLRNVRDILESLMPPRPDDKPSKDDTLQNRFAGLAIHEPSEAFLSAPDIQRPTKPEADPVNYASEAPVSFEETIYELLMLIDDMNTARASIRSIWKNFRDGYLDLVPAAITTNTAIELLRSMIEDVLPSVEKHDGLQRCLEKCYMVKCMVKGFSLDDLKTADPKDNFNYDTYDIANESFLTAWRLIEAFQDAIPPGEIPQYRDGIFGTFDTNSDRTKKSGLSKFHDDRALLTPFFTDLTTVVLGVPNWPVHDAFLRGIKEMTRTGRIPFYMVFAAQVFLDVTYTLGPDVEQGWHRFGRHTNFIANDLKLYFNYHANLKIETWPSANDQMIKELRNGILWLGKDPLLQFREQVSSQQGVRTSSDNRYRIFRMSPVLCGLVLYQCMFNYREAGMAVAGAWGSIQYAGHLYNALQCSGLLSHRWDDMDIAQSILGPESFFVGGKTPRTLIDQFKKYCLQMGVSAAALSKKGRKERALASKAGPRGLKVNAAVSTMFKDRYRNDSDVVITAEDLYRITQMSAFEMGIDHETGDPVMEQIDDEQKLKEKKRLRHQMESRPQRANSTDLPYISFGQLTRQLANALQAETLEFSFPYMAMHRWCWRLFCAVRETCDPQLRAILGPDYLEKESQLPILTGYILMLACGAQGHTPNLGPLEAAAHALNEMNSAGAGRIVIEKNLKDILGIEVEMETDSVHEKDG</sequence>
<dbReference type="STRING" id="43265.A0A545UMN0"/>
<dbReference type="PANTHER" id="PTHR38795:SF1">
    <property type="entry name" value="DUF6604 DOMAIN-CONTAINING PROTEIN"/>
    <property type="match status" value="1"/>
</dbReference>
<dbReference type="PANTHER" id="PTHR38795">
    <property type="entry name" value="DUF6604 DOMAIN-CONTAINING PROTEIN"/>
    <property type="match status" value="1"/>
</dbReference>
<dbReference type="Proteomes" id="UP000315783">
    <property type="component" value="Unassembled WGS sequence"/>
</dbReference>
<organism evidence="3 4">
    <name type="scientific">Cordyceps javanica</name>
    <dbReference type="NCBI Taxonomy" id="43265"/>
    <lineage>
        <taxon>Eukaryota</taxon>
        <taxon>Fungi</taxon>
        <taxon>Dikarya</taxon>
        <taxon>Ascomycota</taxon>
        <taxon>Pezizomycotina</taxon>
        <taxon>Sordariomycetes</taxon>
        <taxon>Hypocreomycetidae</taxon>
        <taxon>Hypocreales</taxon>
        <taxon>Cordycipitaceae</taxon>
        <taxon>Cordyceps</taxon>
    </lineage>
</organism>
<feature type="domain" description="DUF6604" evidence="2">
    <location>
        <begin position="13"/>
        <end position="266"/>
    </location>
</feature>
<protein>
    <recommendedName>
        <fullName evidence="2">DUF6604 domain-containing protein</fullName>
    </recommendedName>
</protein>
<dbReference type="AlphaFoldDB" id="A0A545UMN0"/>
<gene>
    <name evidence="3" type="ORF">IF1G_10669</name>
</gene>
<evidence type="ECO:0000313" key="4">
    <source>
        <dbReference type="Proteomes" id="UP000315783"/>
    </source>
</evidence>
<keyword evidence="4" id="KW-1185">Reference proteome</keyword>
<accession>A0A545UMN0</accession>
<feature type="region of interest" description="Disordered" evidence="1">
    <location>
        <begin position="34"/>
        <end position="72"/>
    </location>
</feature>
<dbReference type="Pfam" id="PF20253">
    <property type="entry name" value="DUF6604"/>
    <property type="match status" value="1"/>
</dbReference>
<evidence type="ECO:0000313" key="3">
    <source>
        <dbReference type="EMBL" id="TQV90717.1"/>
    </source>
</evidence>